<evidence type="ECO:0000313" key="6">
    <source>
        <dbReference type="EMBL" id="CBE69960.1"/>
    </source>
</evidence>
<sequence length="72" mass="8211">MLALTFTEKAAAEMERRVDLLVPYGFTDTWISTFHAFGDRVLREHALVLGLSPDRGCDVRRLPRRSHPTASR</sequence>
<evidence type="ECO:0000313" key="7">
    <source>
        <dbReference type="Proteomes" id="UP000006898"/>
    </source>
</evidence>
<dbReference type="InterPro" id="IPR014016">
    <property type="entry name" value="UvrD-like_ATP-bd"/>
</dbReference>
<evidence type="ECO:0000256" key="3">
    <source>
        <dbReference type="ARBA" id="ARBA00022806"/>
    </source>
</evidence>
<dbReference type="EMBL" id="FP565575">
    <property type="protein sequence ID" value="CBE69960.1"/>
    <property type="molecule type" value="Genomic_DNA"/>
</dbReference>
<dbReference type="GO" id="GO:0005524">
    <property type="term" value="F:ATP binding"/>
    <property type="evidence" value="ECO:0007669"/>
    <property type="project" value="UniProtKB-KW"/>
</dbReference>
<dbReference type="Proteomes" id="UP000006898">
    <property type="component" value="Chromosome"/>
</dbReference>
<name>D5MLQ3_METO1</name>
<dbReference type="GO" id="GO:0016787">
    <property type="term" value="F:hydrolase activity"/>
    <property type="evidence" value="ECO:0007669"/>
    <property type="project" value="UniProtKB-KW"/>
</dbReference>
<keyword evidence="3 6" id="KW-0347">Helicase</keyword>
<dbReference type="EC" id="3.6.1.-" evidence="6"/>
<organism evidence="6 7">
    <name type="scientific">Methylomirabilis oxygeniifera</name>
    <dbReference type="NCBI Taxonomy" id="671143"/>
    <lineage>
        <taxon>Bacteria</taxon>
        <taxon>Candidatus Methylomirabilota</taxon>
        <taxon>Candidatus Methylomirabilia</taxon>
        <taxon>Candidatus Methylomirabilales</taxon>
        <taxon>Candidatus Methylomirabilaceae</taxon>
        <taxon>Candidatus Methylomirabilis</taxon>
    </lineage>
</organism>
<dbReference type="GO" id="GO:0004386">
    <property type="term" value="F:helicase activity"/>
    <property type="evidence" value="ECO:0007669"/>
    <property type="project" value="UniProtKB-KW"/>
</dbReference>
<evidence type="ECO:0000259" key="5">
    <source>
        <dbReference type="Pfam" id="PF00580"/>
    </source>
</evidence>
<reference evidence="6 7" key="1">
    <citation type="journal article" date="2010" name="Nature">
        <title>Nitrite-driven anaerobic methane oxidation by oxygenic bacteria.</title>
        <authorList>
            <person name="Ettwig K.F."/>
            <person name="Butler M.K."/>
            <person name="Le Paslier D."/>
            <person name="Pelletier E."/>
            <person name="Mangenot S."/>
            <person name="Kuypers M.M.M."/>
            <person name="Schreiber F."/>
            <person name="Dutilh B.E."/>
            <person name="Zedelius J."/>
            <person name="de Beer D."/>
            <person name="Gloerich J."/>
            <person name="Wessels H.J.C.T."/>
            <person name="van Allen T."/>
            <person name="Luesken F."/>
            <person name="Wu M."/>
            <person name="van de Pas-Schoonen K.T."/>
            <person name="Op den Camp H.J.M."/>
            <person name="Janssen-Megens E.M."/>
            <person name="Francoijs K-J."/>
            <person name="Stunnenberg H."/>
            <person name="Weissenbach J."/>
            <person name="Jetten M.S.M."/>
            <person name="Strous M."/>
        </authorList>
    </citation>
    <scope>NUCLEOTIDE SEQUENCE [LARGE SCALE GENOMIC DNA]</scope>
</reference>
<evidence type="ECO:0000256" key="1">
    <source>
        <dbReference type="ARBA" id="ARBA00022741"/>
    </source>
</evidence>
<keyword evidence="1" id="KW-0547">Nucleotide-binding</keyword>
<dbReference type="AlphaFoldDB" id="D5MLQ3"/>
<dbReference type="SUPFAM" id="SSF52540">
    <property type="entry name" value="P-loop containing nucleoside triphosphate hydrolases"/>
    <property type="match status" value="1"/>
</dbReference>
<accession>D5MLQ3</accession>
<feature type="domain" description="UvrD-like helicase ATP-binding" evidence="5">
    <location>
        <begin position="1"/>
        <end position="51"/>
    </location>
</feature>
<proteinExistence type="predicted"/>
<dbReference type="InterPro" id="IPR027417">
    <property type="entry name" value="P-loop_NTPase"/>
</dbReference>
<protein>
    <submittedName>
        <fullName evidence="6">Putative ATP-dependent DNA helicase</fullName>
        <ecNumber evidence="6">3.6.1.-</ecNumber>
    </submittedName>
</protein>
<keyword evidence="2 6" id="KW-0378">Hydrolase</keyword>
<dbReference type="HOGENOM" id="CLU_2714880_0_0_0"/>
<dbReference type="KEGG" id="mox:DAMO_2887"/>
<dbReference type="Gene3D" id="3.40.50.300">
    <property type="entry name" value="P-loop containing nucleotide triphosphate hydrolases"/>
    <property type="match status" value="1"/>
</dbReference>
<gene>
    <name evidence="6" type="ORF">DAMO_2887</name>
</gene>
<evidence type="ECO:0000256" key="2">
    <source>
        <dbReference type="ARBA" id="ARBA00022801"/>
    </source>
</evidence>
<dbReference type="STRING" id="671143.DAMO_2887"/>
<dbReference type="eggNOG" id="COG0210">
    <property type="taxonomic scope" value="Bacteria"/>
</dbReference>
<dbReference type="Pfam" id="PF00580">
    <property type="entry name" value="UvrD-helicase"/>
    <property type="match status" value="1"/>
</dbReference>
<keyword evidence="4" id="KW-0067">ATP-binding</keyword>
<evidence type="ECO:0000256" key="4">
    <source>
        <dbReference type="ARBA" id="ARBA00022840"/>
    </source>
</evidence>